<feature type="compositionally biased region" description="Polar residues" evidence="3">
    <location>
        <begin position="456"/>
        <end position="475"/>
    </location>
</feature>
<organism evidence="4 5">
    <name type="scientific">Hyphopichia burtonii NRRL Y-1933</name>
    <dbReference type="NCBI Taxonomy" id="984485"/>
    <lineage>
        <taxon>Eukaryota</taxon>
        <taxon>Fungi</taxon>
        <taxon>Dikarya</taxon>
        <taxon>Ascomycota</taxon>
        <taxon>Saccharomycotina</taxon>
        <taxon>Pichiomycetes</taxon>
        <taxon>Debaryomycetaceae</taxon>
        <taxon>Hyphopichia</taxon>
    </lineage>
</organism>
<feature type="compositionally biased region" description="Polar residues" evidence="3">
    <location>
        <begin position="672"/>
        <end position="684"/>
    </location>
</feature>
<evidence type="ECO:0000313" key="4">
    <source>
        <dbReference type="EMBL" id="ODV68116.1"/>
    </source>
</evidence>
<dbReference type="SMART" id="SM00028">
    <property type="entry name" value="TPR"/>
    <property type="match status" value="3"/>
</dbReference>
<evidence type="ECO:0000256" key="2">
    <source>
        <dbReference type="ARBA" id="ARBA00022803"/>
    </source>
</evidence>
<dbReference type="InterPro" id="IPR019734">
    <property type="entry name" value="TPR_rpt"/>
</dbReference>
<dbReference type="RefSeq" id="XP_020077183.1">
    <property type="nucleotide sequence ID" value="XM_020223024.1"/>
</dbReference>
<gene>
    <name evidence="4" type="ORF">HYPBUDRAFT_202392</name>
</gene>
<dbReference type="GO" id="GO:0060090">
    <property type="term" value="F:molecular adaptor activity"/>
    <property type="evidence" value="ECO:0007669"/>
    <property type="project" value="TreeGrafter"/>
</dbReference>
<feature type="region of interest" description="Disordered" evidence="3">
    <location>
        <begin position="650"/>
        <end position="705"/>
    </location>
</feature>
<dbReference type="OrthoDB" id="433738at2759"/>
<dbReference type="Proteomes" id="UP000095085">
    <property type="component" value="Unassembled WGS sequence"/>
</dbReference>
<dbReference type="STRING" id="984485.A0A1E4RLJ6"/>
<dbReference type="Gene3D" id="1.25.40.10">
    <property type="entry name" value="Tetratricopeptide repeat domain"/>
    <property type="match status" value="1"/>
</dbReference>
<evidence type="ECO:0000256" key="3">
    <source>
        <dbReference type="SAM" id="MobiDB-lite"/>
    </source>
</evidence>
<dbReference type="InterPro" id="IPR047150">
    <property type="entry name" value="SGT"/>
</dbReference>
<feature type="region of interest" description="Disordered" evidence="3">
    <location>
        <begin position="456"/>
        <end position="547"/>
    </location>
</feature>
<dbReference type="GO" id="GO:0006620">
    <property type="term" value="P:post-translational protein targeting to endoplasmic reticulum membrane"/>
    <property type="evidence" value="ECO:0007669"/>
    <property type="project" value="TreeGrafter"/>
</dbReference>
<feature type="compositionally biased region" description="Basic and acidic residues" evidence="3">
    <location>
        <begin position="517"/>
        <end position="540"/>
    </location>
</feature>
<feature type="compositionally biased region" description="Polar residues" evidence="3">
    <location>
        <begin position="491"/>
        <end position="515"/>
    </location>
</feature>
<dbReference type="AlphaFoldDB" id="A0A1E4RLJ6"/>
<protein>
    <submittedName>
        <fullName evidence="4">Uncharacterized protein</fullName>
    </submittedName>
</protein>
<sequence length="705" mass="79145">MAWSESEVNSCVDQVLIESIDRWLDYSADDSRYDHDTTLAFFVVRMQLYSKLIEQFRKEEVQKISDGANLTLFRQLPKYMLGPDPNEDFVVPNTLTTDQILERVQPTPSEEVNLELVKSEYPGFTPVLKDLLAGAIQLYNNIVNSSNDEYSLERFIIKYSQYLITKFQPGNAELIVPFLKQLQNQYPPSNDSFEDLKSIHSIIKSRLLSQFKLVSKDSLRHQNYKSIVLKLREQGNNLMQNQGYAQAIEVYTKAIQYCDNLDDENIPQLLTNRSIAYMGLFCYPEARSDLNRAVSLDQTFTPAWTQLGYVHLFLGTSLTALKCYLAALQTAVGDILPKSVDPRSLKSFEKEYRQNKMNTIMPQFVQRIIQSMILTEKRAYQQRKDSEVIKSTVANARAILARLRSYALQEDLSYFTYLYEYDDNSFRTTASRANRARPNVLTPDVTQDIIANTGFESTSTTLPAPTNLQTPTNPLDTALDNAVPTGARNAGNPTTASTIFSIGGTNSTEPNNANNRRGLDLGRTSHEENNEARNGDRNDDNNAPNVRNLLNNFGDIFEGSLGNRSEVFPNDPRPEAGTGINRPGTPFRADSPTQAGQQSQANNNNPQQGDQIRNIMRNYLPNGIGQMITQALGSVGGASGNISINGRVFDFQGNPVDQPGTNSAEQELPNGQHLQPPTQASDSRNQSRREDRDDDVDMFESPDLD</sequence>
<evidence type="ECO:0000313" key="5">
    <source>
        <dbReference type="Proteomes" id="UP000095085"/>
    </source>
</evidence>
<dbReference type="EMBL" id="KV454540">
    <property type="protein sequence ID" value="ODV68116.1"/>
    <property type="molecule type" value="Genomic_DNA"/>
</dbReference>
<reference evidence="5" key="1">
    <citation type="submission" date="2016-05" db="EMBL/GenBank/DDBJ databases">
        <title>Comparative genomics of biotechnologically important yeasts.</title>
        <authorList>
            <consortium name="DOE Joint Genome Institute"/>
            <person name="Riley R."/>
            <person name="Haridas S."/>
            <person name="Wolfe K.H."/>
            <person name="Lopes M.R."/>
            <person name="Hittinger C.T."/>
            <person name="Goker M."/>
            <person name="Salamov A."/>
            <person name="Wisecaver J."/>
            <person name="Long T.M."/>
            <person name="Aerts A.L."/>
            <person name="Barry K."/>
            <person name="Choi C."/>
            <person name="Clum A."/>
            <person name="Coughlan A.Y."/>
            <person name="Deshpande S."/>
            <person name="Douglass A.P."/>
            <person name="Hanson S.J."/>
            <person name="Klenk H.-P."/>
            <person name="Labutti K."/>
            <person name="Lapidus A."/>
            <person name="Lindquist E."/>
            <person name="Lipzen A."/>
            <person name="Meier-Kolthoff J.P."/>
            <person name="Ohm R.A."/>
            <person name="Otillar R.P."/>
            <person name="Pangilinan J."/>
            <person name="Peng Y."/>
            <person name="Rokas A."/>
            <person name="Rosa C.A."/>
            <person name="Scheuner C."/>
            <person name="Sibirny A.A."/>
            <person name="Slot J.C."/>
            <person name="Stielow J.B."/>
            <person name="Sun H."/>
            <person name="Kurtzman C.P."/>
            <person name="Blackwell M."/>
            <person name="Grigoriev I.V."/>
            <person name="Jeffries T.W."/>
        </authorList>
    </citation>
    <scope>NUCLEOTIDE SEQUENCE [LARGE SCALE GENOMIC DNA]</scope>
    <source>
        <strain evidence="5">NRRL Y-1933</strain>
    </source>
</reference>
<dbReference type="GeneID" id="30997573"/>
<dbReference type="GO" id="GO:0016020">
    <property type="term" value="C:membrane"/>
    <property type="evidence" value="ECO:0007669"/>
    <property type="project" value="TreeGrafter"/>
</dbReference>
<evidence type="ECO:0000256" key="1">
    <source>
        <dbReference type="ARBA" id="ARBA00022737"/>
    </source>
</evidence>
<dbReference type="InterPro" id="IPR011990">
    <property type="entry name" value="TPR-like_helical_dom_sf"/>
</dbReference>
<name>A0A1E4RLJ6_9ASCO</name>
<feature type="region of interest" description="Disordered" evidence="3">
    <location>
        <begin position="563"/>
        <end position="610"/>
    </location>
</feature>
<keyword evidence="5" id="KW-1185">Reference proteome</keyword>
<keyword evidence="1" id="KW-0677">Repeat</keyword>
<dbReference type="GO" id="GO:0072380">
    <property type="term" value="C:TRC complex"/>
    <property type="evidence" value="ECO:0007669"/>
    <property type="project" value="TreeGrafter"/>
</dbReference>
<dbReference type="SUPFAM" id="SSF48452">
    <property type="entry name" value="TPR-like"/>
    <property type="match status" value="1"/>
</dbReference>
<feature type="compositionally biased region" description="Acidic residues" evidence="3">
    <location>
        <begin position="692"/>
        <end position="705"/>
    </location>
</feature>
<dbReference type="PANTHER" id="PTHR45831">
    <property type="entry name" value="LD24721P"/>
    <property type="match status" value="1"/>
</dbReference>
<keyword evidence="2" id="KW-0802">TPR repeat</keyword>
<feature type="compositionally biased region" description="Low complexity" evidence="3">
    <location>
        <begin position="594"/>
        <end position="609"/>
    </location>
</feature>
<accession>A0A1E4RLJ6</accession>
<proteinExistence type="predicted"/>
<dbReference type="PANTHER" id="PTHR45831:SF2">
    <property type="entry name" value="LD24721P"/>
    <property type="match status" value="1"/>
</dbReference>